<dbReference type="InParanoid" id="T1FJ66"/>
<proteinExistence type="predicted"/>
<protein>
    <submittedName>
        <fullName evidence="1 2">Uncharacterized protein</fullName>
    </submittedName>
</protein>
<dbReference type="AlphaFoldDB" id="T1FJ66"/>
<dbReference type="RefSeq" id="XP_009032081.1">
    <property type="nucleotide sequence ID" value="XM_009033833.1"/>
</dbReference>
<dbReference type="EMBL" id="AMQM01008606">
    <property type="status" value="NOT_ANNOTATED_CDS"/>
    <property type="molecule type" value="Genomic_DNA"/>
</dbReference>
<sequence>MGQHLSFCQAHFIACIFTQFISRQLVKIPNKKIDLLARLPNVIYSSVIYNKYLLSWFKRFGIISNFRLLAFKSRKHAHPLFEFDLVGCDLEVVVKESYKYKYAVHIYKLVIRSCRLAVIS</sequence>
<dbReference type="EMBL" id="KB097798">
    <property type="protein sequence ID" value="ESN89851.1"/>
    <property type="molecule type" value="Genomic_DNA"/>
</dbReference>
<reference evidence="2" key="3">
    <citation type="submission" date="2015-06" db="UniProtKB">
        <authorList>
            <consortium name="EnsemblMetazoa"/>
        </authorList>
    </citation>
    <scope>IDENTIFICATION</scope>
</reference>
<evidence type="ECO:0000313" key="2">
    <source>
        <dbReference type="EnsemblMetazoa" id="HelroP183134"/>
    </source>
</evidence>
<accession>T1FJ66</accession>
<evidence type="ECO:0000313" key="1">
    <source>
        <dbReference type="EMBL" id="ESN89851.1"/>
    </source>
</evidence>
<dbReference type="HOGENOM" id="CLU_2052167_0_0_1"/>
<reference evidence="1 3" key="2">
    <citation type="journal article" date="2013" name="Nature">
        <title>Insights into bilaterian evolution from three spiralian genomes.</title>
        <authorList>
            <person name="Simakov O."/>
            <person name="Marletaz F."/>
            <person name="Cho S.J."/>
            <person name="Edsinger-Gonzales E."/>
            <person name="Havlak P."/>
            <person name="Hellsten U."/>
            <person name="Kuo D.H."/>
            <person name="Larsson T."/>
            <person name="Lv J."/>
            <person name="Arendt D."/>
            <person name="Savage R."/>
            <person name="Osoegawa K."/>
            <person name="de Jong P."/>
            <person name="Grimwood J."/>
            <person name="Chapman J.A."/>
            <person name="Shapiro H."/>
            <person name="Aerts A."/>
            <person name="Otillar R.P."/>
            <person name="Terry A.Y."/>
            <person name="Boore J.L."/>
            <person name="Grigoriev I.V."/>
            <person name="Lindberg D.R."/>
            <person name="Seaver E.C."/>
            <person name="Weisblat D.A."/>
            <person name="Putnam N.H."/>
            <person name="Rokhsar D.S."/>
        </authorList>
    </citation>
    <scope>NUCLEOTIDE SEQUENCE</scope>
</reference>
<dbReference type="EnsemblMetazoa" id="HelroT183134">
    <property type="protein sequence ID" value="HelroP183134"/>
    <property type="gene ID" value="HelroG183134"/>
</dbReference>
<evidence type="ECO:0000313" key="3">
    <source>
        <dbReference type="Proteomes" id="UP000015101"/>
    </source>
</evidence>
<dbReference type="GeneID" id="20208865"/>
<dbReference type="KEGG" id="hro:HELRODRAFT_183134"/>
<name>T1FJ66_HELRO</name>
<keyword evidence="3" id="KW-1185">Reference proteome</keyword>
<gene>
    <name evidence="2" type="primary">20208865</name>
    <name evidence="1" type="ORF">HELRODRAFT_183134</name>
</gene>
<reference evidence="3" key="1">
    <citation type="submission" date="2012-12" db="EMBL/GenBank/DDBJ databases">
        <authorList>
            <person name="Hellsten U."/>
            <person name="Grimwood J."/>
            <person name="Chapman J.A."/>
            <person name="Shapiro H."/>
            <person name="Aerts A."/>
            <person name="Otillar R.P."/>
            <person name="Terry A.Y."/>
            <person name="Boore J.L."/>
            <person name="Simakov O."/>
            <person name="Marletaz F."/>
            <person name="Cho S.-J."/>
            <person name="Edsinger-Gonzales E."/>
            <person name="Havlak P."/>
            <person name="Kuo D.-H."/>
            <person name="Larsson T."/>
            <person name="Lv J."/>
            <person name="Arendt D."/>
            <person name="Savage R."/>
            <person name="Osoegawa K."/>
            <person name="de Jong P."/>
            <person name="Lindberg D.R."/>
            <person name="Seaver E.C."/>
            <person name="Weisblat D.A."/>
            <person name="Putnam N.H."/>
            <person name="Grigoriev I.V."/>
            <person name="Rokhsar D.S."/>
        </authorList>
    </citation>
    <scope>NUCLEOTIDE SEQUENCE</scope>
</reference>
<dbReference type="Proteomes" id="UP000015101">
    <property type="component" value="Unassembled WGS sequence"/>
</dbReference>
<dbReference type="SUPFAM" id="SSF50729">
    <property type="entry name" value="PH domain-like"/>
    <property type="match status" value="1"/>
</dbReference>
<organism evidence="2 3">
    <name type="scientific">Helobdella robusta</name>
    <name type="common">Californian leech</name>
    <dbReference type="NCBI Taxonomy" id="6412"/>
    <lineage>
        <taxon>Eukaryota</taxon>
        <taxon>Metazoa</taxon>
        <taxon>Spiralia</taxon>
        <taxon>Lophotrochozoa</taxon>
        <taxon>Annelida</taxon>
        <taxon>Clitellata</taxon>
        <taxon>Hirudinea</taxon>
        <taxon>Rhynchobdellida</taxon>
        <taxon>Glossiphoniidae</taxon>
        <taxon>Helobdella</taxon>
    </lineage>
</organism>
<dbReference type="CTD" id="20208865"/>